<proteinExistence type="predicted"/>
<accession>H7FM46</accession>
<organism evidence="1 2">
    <name type="scientific">Flavobacterium frigoris (strain PS1)</name>
    <dbReference type="NCBI Taxonomy" id="1086011"/>
    <lineage>
        <taxon>Bacteria</taxon>
        <taxon>Pseudomonadati</taxon>
        <taxon>Bacteroidota</taxon>
        <taxon>Flavobacteriia</taxon>
        <taxon>Flavobacteriales</taxon>
        <taxon>Flavobacteriaceae</taxon>
        <taxon>Flavobacterium</taxon>
    </lineage>
</organism>
<dbReference type="EMBL" id="AHKF01000006">
    <property type="protein sequence ID" value="EIA10384.1"/>
    <property type="molecule type" value="Genomic_DNA"/>
</dbReference>
<sequence>MVNDLFDSFTIIGQIYIKKHLILAEQISFQKMACVFDSSL</sequence>
<dbReference type="AlphaFoldDB" id="H7FM46"/>
<keyword evidence="2" id="KW-1185">Reference proteome</keyword>
<gene>
    <name evidence="1" type="ORF">HJ01_00244</name>
</gene>
<comment type="caution">
    <text evidence="1">The sequence shown here is derived from an EMBL/GenBank/DDBJ whole genome shotgun (WGS) entry which is preliminary data.</text>
</comment>
<protein>
    <submittedName>
        <fullName evidence="1">Uncharacterized protein</fullName>
    </submittedName>
</protein>
<dbReference type="PATRIC" id="fig|1086011.3.peg.239"/>
<evidence type="ECO:0000313" key="1">
    <source>
        <dbReference type="EMBL" id="EIA10384.1"/>
    </source>
</evidence>
<dbReference type="Proteomes" id="UP000005566">
    <property type="component" value="Unassembled WGS sequence"/>
</dbReference>
<evidence type="ECO:0000313" key="2">
    <source>
        <dbReference type="Proteomes" id="UP000005566"/>
    </source>
</evidence>
<reference evidence="1 2" key="1">
    <citation type="journal article" date="2014" name="Acta Crystallogr. D">
        <title>Structure-based characterization and antifreeze properties of a hyperactive ice-binding protein from the Antarctic bacterium Flavobacterium frigoris PS1.</title>
        <authorList>
            <person name="Do H."/>
            <person name="Kim S.J."/>
            <person name="Kim H.J."/>
            <person name="Lee J.H."/>
        </authorList>
    </citation>
    <scope>NUCLEOTIDE SEQUENCE [LARGE SCALE GENOMIC DNA]</scope>
    <source>
        <strain evidence="1 2">PS1</strain>
    </source>
</reference>
<name>H7FM46_FLAFP</name>